<evidence type="ECO:0000313" key="3">
    <source>
        <dbReference type="Proteomes" id="UP001320715"/>
    </source>
</evidence>
<gene>
    <name evidence="2" type="ORF">GTW23_18210</name>
</gene>
<name>A0ABT1CW15_9HYPH</name>
<keyword evidence="1" id="KW-0472">Membrane</keyword>
<organism evidence="2 3">
    <name type="scientific">Hoeflea alexandrii</name>
    <dbReference type="NCBI Taxonomy" id="288436"/>
    <lineage>
        <taxon>Bacteria</taxon>
        <taxon>Pseudomonadati</taxon>
        <taxon>Pseudomonadota</taxon>
        <taxon>Alphaproteobacteria</taxon>
        <taxon>Hyphomicrobiales</taxon>
        <taxon>Rhizobiaceae</taxon>
        <taxon>Hoeflea</taxon>
    </lineage>
</organism>
<dbReference type="EMBL" id="JAAAML010000003">
    <property type="protein sequence ID" value="MCO6410123.1"/>
    <property type="molecule type" value="Genomic_DNA"/>
</dbReference>
<evidence type="ECO:0000313" key="2">
    <source>
        <dbReference type="EMBL" id="MCO6410123.1"/>
    </source>
</evidence>
<keyword evidence="1" id="KW-1133">Transmembrane helix</keyword>
<comment type="caution">
    <text evidence="2">The sequence shown here is derived from an EMBL/GenBank/DDBJ whole genome shotgun (WGS) entry which is preliminary data.</text>
</comment>
<feature type="transmembrane region" description="Helical" evidence="1">
    <location>
        <begin position="21"/>
        <end position="38"/>
    </location>
</feature>
<evidence type="ECO:0000256" key="1">
    <source>
        <dbReference type="SAM" id="Phobius"/>
    </source>
</evidence>
<feature type="transmembrane region" description="Helical" evidence="1">
    <location>
        <begin position="112"/>
        <end position="133"/>
    </location>
</feature>
<dbReference type="Proteomes" id="UP001320715">
    <property type="component" value="Unassembled WGS sequence"/>
</dbReference>
<sequence length="203" mass="22719">MWRLFVPLRYLRISHPEKIKFDLIFPVCFALLISLPLLSDRFLTDAKALDVLGRSSDLLSVLTGFFVAALAAVATFGNPEMDSPMTGSAPVSLNDRTGEPVPLSRRRFLSYLFGYLALLSIATYILGFGFFALQSYVVDVTYPDYSTASFVVFWLVYALLLGNLLSNALLGLFYLTDRIHRPNRVVRFQDRSRGTTDQGDEAA</sequence>
<keyword evidence="3" id="KW-1185">Reference proteome</keyword>
<protein>
    <submittedName>
        <fullName evidence="2">Uncharacterized protein</fullName>
    </submittedName>
</protein>
<accession>A0ABT1CW15</accession>
<keyword evidence="1" id="KW-0812">Transmembrane</keyword>
<feature type="transmembrane region" description="Helical" evidence="1">
    <location>
        <begin position="153"/>
        <end position="175"/>
    </location>
</feature>
<reference evidence="2 3" key="1">
    <citation type="submission" date="2020-01" db="EMBL/GenBank/DDBJ databases">
        <title>Genomes of bacteria type strains.</title>
        <authorList>
            <person name="Chen J."/>
            <person name="Zhu S."/>
            <person name="Yang J."/>
        </authorList>
    </citation>
    <scope>NUCLEOTIDE SEQUENCE [LARGE SCALE GENOMIC DNA]</scope>
    <source>
        <strain evidence="2 3">DSM 16655</strain>
    </source>
</reference>
<proteinExistence type="predicted"/>
<feature type="transmembrane region" description="Helical" evidence="1">
    <location>
        <begin position="58"/>
        <end position="77"/>
    </location>
</feature>
<dbReference type="RefSeq" id="WP_252916839.1">
    <property type="nucleotide sequence ID" value="NZ_JAAAML010000003.1"/>
</dbReference>